<dbReference type="InterPro" id="IPR046338">
    <property type="entry name" value="GAIN_dom_sf"/>
</dbReference>
<name>A0A3Q3QMX5_MONAL</name>
<feature type="domain" description="G-protein coupled receptors family 2 profile 2" evidence="20">
    <location>
        <begin position="1242"/>
        <end position="1491"/>
    </location>
</feature>
<feature type="transmembrane region" description="Helical" evidence="18">
    <location>
        <begin position="1341"/>
        <end position="1363"/>
    </location>
</feature>
<dbReference type="PROSITE" id="PS50261">
    <property type="entry name" value="G_PROTEIN_RECEP_F2_4"/>
    <property type="match status" value="1"/>
</dbReference>
<feature type="transmembrane region" description="Helical" evidence="18">
    <location>
        <begin position="1244"/>
        <end position="1266"/>
    </location>
</feature>
<dbReference type="GO" id="GO:0007189">
    <property type="term" value="P:adenylate cyclase-activating G protein-coupled receptor signaling pathway"/>
    <property type="evidence" value="ECO:0007669"/>
    <property type="project" value="TreeGrafter"/>
</dbReference>
<keyword evidence="6" id="KW-0732">Signal</keyword>
<dbReference type="PROSITE" id="PS50221">
    <property type="entry name" value="GAIN_B"/>
    <property type="match status" value="1"/>
</dbReference>
<evidence type="ECO:0000256" key="18">
    <source>
        <dbReference type="SAM" id="Phobius"/>
    </source>
</evidence>
<dbReference type="InterPro" id="IPR000832">
    <property type="entry name" value="GPCR_2_secretin-like"/>
</dbReference>
<evidence type="ECO:0000313" key="21">
    <source>
        <dbReference type="Ensembl" id="ENSMALP00000016071.1"/>
    </source>
</evidence>
<dbReference type="InterPro" id="IPR017981">
    <property type="entry name" value="GPCR_2-like_7TM"/>
</dbReference>
<dbReference type="Proteomes" id="UP000261600">
    <property type="component" value="Unplaced"/>
</dbReference>
<dbReference type="FunFam" id="1.20.1070.10:FF:000043">
    <property type="entry name" value="adhesion G-protein coupled receptor G2 isoform X1"/>
    <property type="match status" value="1"/>
</dbReference>
<reference evidence="21" key="2">
    <citation type="submission" date="2025-09" db="UniProtKB">
        <authorList>
            <consortium name="Ensembl"/>
        </authorList>
    </citation>
    <scope>IDENTIFICATION</scope>
</reference>
<dbReference type="GO" id="GO:0004930">
    <property type="term" value="F:G protein-coupled receptor activity"/>
    <property type="evidence" value="ECO:0007669"/>
    <property type="project" value="UniProtKB-KW"/>
</dbReference>
<dbReference type="Ensembl" id="ENSMALT00000016394.1">
    <property type="protein sequence ID" value="ENSMALP00000016071.1"/>
    <property type="gene ID" value="ENSMALG00000011269.1"/>
</dbReference>
<dbReference type="PRINTS" id="PR00249">
    <property type="entry name" value="GPCRSECRETIN"/>
</dbReference>
<keyword evidence="12" id="KW-0325">Glycoprotein</keyword>
<evidence type="ECO:0000256" key="4">
    <source>
        <dbReference type="ARBA" id="ARBA00022553"/>
    </source>
</evidence>
<feature type="transmembrane region" description="Helical" evidence="18">
    <location>
        <begin position="1468"/>
        <end position="1490"/>
    </location>
</feature>
<accession>A0A3Q3QMX5</accession>
<evidence type="ECO:0000256" key="6">
    <source>
        <dbReference type="ARBA" id="ARBA00022729"/>
    </source>
</evidence>
<proteinExistence type="inferred from homology"/>
<evidence type="ECO:0000256" key="16">
    <source>
        <dbReference type="ARBA" id="ARBA00093560"/>
    </source>
</evidence>
<dbReference type="PANTHER" id="PTHR12011">
    <property type="entry name" value="ADHESION G-PROTEIN COUPLED RECEPTOR"/>
    <property type="match status" value="1"/>
</dbReference>
<dbReference type="STRING" id="43700.ENSMALP00000016071"/>
<evidence type="ECO:0000256" key="9">
    <source>
        <dbReference type="ARBA" id="ARBA00023136"/>
    </source>
</evidence>
<dbReference type="Pfam" id="PF26574">
    <property type="entry name" value="GAIN_ADGRG2"/>
    <property type="match status" value="1"/>
</dbReference>
<dbReference type="Pfam" id="PF00002">
    <property type="entry name" value="7tm_2"/>
    <property type="match status" value="1"/>
</dbReference>
<evidence type="ECO:0000256" key="5">
    <source>
        <dbReference type="ARBA" id="ARBA00022692"/>
    </source>
</evidence>
<feature type="transmembrane region" description="Helical" evidence="18">
    <location>
        <begin position="1301"/>
        <end position="1320"/>
    </location>
</feature>
<dbReference type="Gene3D" id="1.20.1070.10">
    <property type="entry name" value="Rhodopsin 7-helix transmembrane proteins"/>
    <property type="match status" value="1"/>
</dbReference>
<dbReference type="InterPro" id="IPR058857">
    <property type="entry name" value="GAIN_ADGRG2/6"/>
</dbReference>
<evidence type="ECO:0000256" key="13">
    <source>
        <dbReference type="ARBA" id="ARBA00023224"/>
    </source>
</evidence>
<dbReference type="GO" id="GO:0007166">
    <property type="term" value="P:cell surface receptor signaling pathway"/>
    <property type="evidence" value="ECO:0007669"/>
    <property type="project" value="InterPro"/>
</dbReference>
<keyword evidence="13" id="KW-0807">Transducer</keyword>
<feature type="compositionally biased region" description="Low complexity" evidence="17">
    <location>
        <begin position="927"/>
        <end position="953"/>
    </location>
</feature>
<keyword evidence="3" id="KW-1003">Cell membrane</keyword>
<dbReference type="Pfam" id="PF01825">
    <property type="entry name" value="GPS"/>
    <property type="match status" value="1"/>
</dbReference>
<evidence type="ECO:0000259" key="19">
    <source>
        <dbReference type="PROSITE" id="PS50221"/>
    </source>
</evidence>
<keyword evidence="5 18" id="KW-0812">Transmembrane</keyword>
<evidence type="ECO:0000256" key="7">
    <source>
        <dbReference type="ARBA" id="ARBA00022989"/>
    </source>
</evidence>
<protein>
    <recommendedName>
        <fullName evidence="14">Adhesion G-protein coupled receptor G2</fullName>
    </recommendedName>
    <alternativeName>
        <fullName evidence="15">G-protein coupled receptor 64</fullName>
    </alternativeName>
</protein>
<evidence type="ECO:0000256" key="3">
    <source>
        <dbReference type="ARBA" id="ARBA00022475"/>
    </source>
</evidence>
<dbReference type="PANTHER" id="PTHR12011:SF264">
    <property type="entry name" value="ADHESION G-PROTEIN COUPLED RECEPTOR G2"/>
    <property type="match status" value="1"/>
</dbReference>
<feature type="region of interest" description="Disordered" evidence="17">
    <location>
        <begin position="301"/>
        <end position="322"/>
    </location>
</feature>
<feature type="transmembrane region" description="Helical" evidence="18">
    <location>
        <begin position="1278"/>
        <end position="1295"/>
    </location>
</feature>
<comment type="subcellular location">
    <subcellularLocation>
        <location evidence="1">Apical cell membrane</location>
        <topology evidence="1">Multi-pass membrane protein</topology>
    </subcellularLocation>
</comment>
<evidence type="ECO:0000256" key="10">
    <source>
        <dbReference type="ARBA" id="ARBA00023157"/>
    </source>
</evidence>
<dbReference type="InterPro" id="IPR000203">
    <property type="entry name" value="GPS"/>
</dbReference>
<dbReference type="GO" id="GO:0016324">
    <property type="term" value="C:apical plasma membrane"/>
    <property type="evidence" value="ECO:0007669"/>
    <property type="project" value="UniProtKB-SubCell"/>
</dbReference>
<evidence type="ECO:0000256" key="2">
    <source>
        <dbReference type="ARBA" id="ARBA00007343"/>
    </source>
</evidence>
<keyword evidence="7 18" id="KW-1133">Transmembrane helix</keyword>
<organism evidence="21 22">
    <name type="scientific">Monopterus albus</name>
    <name type="common">Swamp eel</name>
    <dbReference type="NCBI Taxonomy" id="43700"/>
    <lineage>
        <taxon>Eukaryota</taxon>
        <taxon>Metazoa</taxon>
        <taxon>Chordata</taxon>
        <taxon>Craniata</taxon>
        <taxon>Vertebrata</taxon>
        <taxon>Euteleostomi</taxon>
        <taxon>Actinopterygii</taxon>
        <taxon>Neopterygii</taxon>
        <taxon>Teleostei</taxon>
        <taxon>Neoteleostei</taxon>
        <taxon>Acanthomorphata</taxon>
        <taxon>Anabantaria</taxon>
        <taxon>Synbranchiformes</taxon>
        <taxon>Synbranchidae</taxon>
        <taxon>Monopterus</taxon>
    </lineage>
</organism>
<reference evidence="21" key="1">
    <citation type="submission" date="2025-08" db="UniProtKB">
        <authorList>
            <consortium name="Ensembl"/>
        </authorList>
    </citation>
    <scope>IDENTIFICATION</scope>
</reference>
<comment type="subunit">
    <text evidence="16">Heterodimer of 2 chains generated by proteolytic processing; the large extracellular N-terminal fragment and the membrane-bound C-terminal fragment predominantly remain associated and non-covalently linked. Interacts with CFTR.</text>
</comment>
<feature type="region of interest" description="Disordered" evidence="17">
    <location>
        <begin position="923"/>
        <end position="953"/>
    </location>
</feature>
<sequence length="1586" mass="172178">MLTTLRVDRLCDPESGSPCGDYAEILKKYQHAHLECHGVQQRLYSCMVILEMSGPVSVCSLSELMQQLIDNITEISVERPVTRIVICGSPGLDVRTLLASNFTWVDSDLLISDVCHPDPTLLKCEANETLAVLLTDSCTTQSNSSFTTPPETMPTLVTSTNEQTYPATEKSPATQETNASRGTAQPNMTTPLTQLNSTQSSTAHPLLQTSSQNLTVTPTTVLQNITTTQQNTTEFVTFSSSNSTQPNIITSANTLTLQNTTAMMDSTPNTTTLPLNHTPVYNLTTANTFTASPSNTTEYTVSTAEPLTPSPNATVPPTDTRENNLTITKTVPSSPYNETLYNATTAETVMLSNTTAYNITTAKPFTPSPNTTVLYNVTTVTSSNTTVYNVTTAKPFIPSPNTTLLYNVTTVTPSNTTVYNVTTAKPFTPSPNTTVLYNVTTVTPSNTTAYNITTAKPFTPSPNTTVLYNVTTVTPSNTTVYNVTTAKPLLPSPNTTVLYNVTTVTPSNTTAYNVTTDKPFTPSPNTTVLYNVTTVTPSNTTAYNITTAKPFTPSPNTTVLYNVTTVTPSNTTVYNVTTAKPLLPSPNTTVLYNVTTVTPSNTTAYNVTTDKPFTPSPNTTVLYNVTTVTTSNRTVYSVTTAKPFTPSPNNTTAENVTTAEALTPTEKSLYNVTTVTSSNTTANNVTAEALTPTEKSLYNVTTVKTVTPSNITVYNTTTFTPYPNGTTVYNVTTITHSTDTKEYNVTANMTFTSSPNDTAHYNVTSRLSNNNATTAEPLTTSSNYTTVYNETITNAITPNHTTEYNLTTAGIVTPSHNHTTVYNETTAITNYTTASANYTAGQQVRDDINGTESNTTTPSPNGTTVNNITTQYNYTTADNVTTTTVSPNNITTAPMTVTQQNTTATYINTTSPASSMMTTITTNGSQTSMPSSTTLPTTTLTSTTTTTGTGTHSTTTIMTTPYQSSADYNADRLLKESQQASQMDSSEVRNIVDQLEYLEREPTVSNPVGKKIIQIVSNLMAASSVALSESANRLIHVVDKLGYIVDVSGNSEPLSSDSLVLAVRTVDGSNFPTTSVNIFSTYDVQTVTRSRSKRSGSTPLASAFLPPSLTSGLSPQQQYLASRVQFTFYTKPVLFQDPSLNKITYVSPVLACSVYNLSISNLTDKIQFTIQNTETTSTNLGVCVFWDFDLNGGKGGWSKVGCDRVNATSEATTCSCNHLTSFAILLDLSREGVTDRQQGEILTYITYIGCGISAIFLAVTILTYLLFEKLLRDTPAKILVQLCFSLLFLNLVFLVDGWLALYPATGLCISTAFFLHYFLRLEALHMYISIVKVFTAYLSRYMLKLSLMGWGIPLVVVIIVISVDKNNYGLVAYGKYTDGPSDDFCWIRNNLVFYVGVVAYFLLIFVLCFVVFIVVLVQLSRIKKQNPQNQSPNRGMVSDMRSVAGLIILLGLTWGFALFAWGPLNLPFVYLFSIFNSLLGFFVFIFHCAVKENVRRQWRTYLCCGKLRLAENSEWSRTATQNIRNQSITTTTNSAPLFTSRSASIISGATSSSGSVFVDSGISDGTNSDVVLNELHRRNLSLQDTA</sequence>
<dbReference type="FunFam" id="2.60.220.50:FF:000003">
    <property type="entry name" value="adhesion G-protein coupled receptor G2 isoform X2"/>
    <property type="match status" value="1"/>
</dbReference>
<dbReference type="InterPro" id="IPR017983">
    <property type="entry name" value="GPCR_2_secretin-like_CS"/>
</dbReference>
<feature type="region of interest" description="Disordered" evidence="17">
    <location>
        <begin position="140"/>
        <end position="201"/>
    </location>
</feature>
<feature type="transmembrane region" description="Helical" evidence="18">
    <location>
        <begin position="1391"/>
        <end position="1419"/>
    </location>
</feature>
<keyword evidence="10" id="KW-1015">Disulfide bond</keyword>
<dbReference type="SUPFAM" id="SSF81321">
    <property type="entry name" value="Family A G protein-coupled receptor-like"/>
    <property type="match status" value="1"/>
</dbReference>
<dbReference type="SMART" id="SM00303">
    <property type="entry name" value="GPS"/>
    <property type="match status" value="1"/>
</dbReference>
<keyword evidence="22" id="KW-1185">Reference proteome</keyword>
<evidence type="ECO:0000256" key="12">
    <source>
        <dbReference type="ARBA" id="ARBA00023180"/>
    </source>
</evidence>
<evidence type="ECO:0000259" key="20">
    <source>
        <dbReference type="PROSITE" id="PS50261"/>
    </source>
</evidence>
<evidence type="ECO:0000256" key="1">
    <source>
        <dbReference type="ARBA" id="ARBA00004424"/>
    </source>
</evidence>
<feature type="transmembrane region" description="Helical" evidence="18">
    <location>
        <begin position="1440"/>
        <end position="1462"/>
    </location>
</feature>
<comment type="similarity">
    <text evidence="2">Belongs to the G-protein coupled receptor 2 family. Adhesion G-protein coupled receptor (ADGR) subfamily.</text>
</comment>
<keyword evidence="9 18" id="KW-0472">Membrane</keyword>
<evidence type="ECO:0000256" key="14">
    <source>
        <dbReference type="ARBA" id="ARBA00069918"/>
    </source>
</evidence>
<dbReference type="InterPro" id="IPR057244">
    <property type="entry name" value="GAIN_B"/>
</dbReference>
<keyword evidence="11" id="KW-0675">Receptor</keyword>
<dbReference type="Gene3D" id="2.60.220.50">
    <property type="match status" value="1"/>
</dbReference>
<evidence type="ECO:0000256" key="17">
    <source>
        <dbReference type="SAM" id="MobiDB-lite"/>
    </source>
</evidence>
<keyword evidence="4" id="KW-0597">Phosphoprotein</keyword>
<evidence type="ECO:0000256" key="8">
    <source>
        <dbReference type="ARBA" id="ARBA00023040"/>
    </source>
</evidence>
<evidence type="ECO:0000256" key="11">
    <source>
        <dbReference type="ARBA" id="ARBA00023170"/>
    </source>
</evidence>
<dbReference type="PROSITE" id="PS00650">
    <property type="entry name" value="G_PROTEIN_RECEP_F2_2"/>
    <property type="match status" value="1"/>
</dbReference>
<feature type="domain" description="GAIN-B" evidence="19">
    <location>
        <begin position="1075"/>
        <end position="1232"/>
    </location>
</feature>
<keyword evidence="8" id="KW-0297">G-protein coupled receptor</keyword>
<evidence type="ECO:0000313" key="22">
    <source>
        <dbReference type="Proteomes" id="UP000261600"/>
    </source>
</evidence>
<evidence type="ECO:0000256" key="15">
    <source>
        <dbReference type="ARBA" id="ARBA00083924"/>
    </source>
</evidence>